<evidence type="ECO:0000313" key="2">
    <source>
        <dbReference type="Proteomes" id="UP000087766"/>
    </source>
</evidence>
<dbReference type="AlphaFoldDB" id="A0A3Q0F0K6"/>
<dbReference type="Gene3D" id="3.40.50.300">
    <property type="entry name" value="P-loop containing nucleotide triphosphate hydrolases"/>
    <property type="match status" value="1"/>
</dbReference>
<reference evidence="3" key="2">
    <citation type="submission" date="2025-08" db="UniProtKB">
        <authorList>
            <consortium name="RefSeq"/>
        </authorList>
    </citation>
    <scope>IDENTIFICATION</scope>
    <source>
        <tissue evidence="3">Leaf</tissue>
    </source>
</reference>
<organism evidence="2 3">
    <name type="scientific">Vigna radiata var. radiata</name>
    <name type="common">Mung bean</name>
    <name type="synonym">Phaseolus aureus</name>
    <dbReference type="NCBI Taxonomy" id="3916"/>
    <lineage>
        <taxon>Eukaryota</taxon>
        <taxon>Viridiplantae</taxon>
        <taxon>Streptophyta</taxon>
        <taxon>Embryophyta</taxon>
        <taxon>Tracheophyta</taxon>
        <taxon>Spermatophyta</taxon>
        <taxon>Magnoliopsida</taxon>
        <taxon>eudicotyledons</taxon>
        <taxon>Gunneridae</taxon>
        <taxon>Pentapetalae</taxon>
        <taxon>rosids</taxon>
        <taxon>fabids</taxon>
        <taxon>Fabales</taxon>
        <taxon>Fabaceae</taxon>
        <taxon>Papilionoideae</taxon>
        <taxon>50 kb inversion clade</taxon>
        <taxon>NPAAA clade</taxon>
        <taxon>indigoferoid/millettioid clade</taxon>
        <taxon>Phaseoleae</taxon>
        <taxon>Vigna</taxon>
    </lineage>
</organism>
<evidence type="ECO:0000313" key="3">
    <source>
        <dbReference type="RefSeq" id="XP_022636986.1"/>
    </source>
</evidence>
<dbReference type="STRING" id="3916.A0A3Q0F0K6"/>
<evidence type="ECO:0000256" key="1">
    <source>
        <dbReference type="SAM" id="MobiDB-lite"/>
    </source>
</evidence>
<sequence length="113" mass="12700">MPKKSISRKGSDAGASGTIGDLTARASEGQIDPVVGQEVEVQRIFQIVCRKTKKIPFFLVKLGLEKLLLRRAWHFALQRQIVNELVWPAVGKELYSQFRGKPSIIFPPLRQSV</sequence>
<dbReference type="InterPro" id="IPR027417">
    <property type="entry name" value="P-loop_NTPase"/>
</dbReference>
<gene>
    <name evidence="3" type="primary">LOC106752931</name>
</gene>
<protein>
    <submittedName>
        <fullName evidence="3">Uncharacterized protein LOC106752931</fullName>
    </submittedName>
</protein>
<feature type="region of interest" description="Disordered" evidence="1">
    <location>
        <begin position="1"/>
        <end position="21"/>
    </location>
</feature>
<keyword evidence="2" id="KW-1185">Reference proteome</keyword>
<dbReference type="KEGG" id="vra:106752931"/>
<proteinExistence type="predicted"/>
<reference evidence="2" key="1">
    <citation type="journal article" date="2014" name="Nat. Commun.">
        <title>Genome sequence of mungbean and insights into evolution within Vigna species.</title>
        <authorList>
            <person name="Kang Y.J."/>
            <person name="Kim S.K."/>
            <person name="Kim M.Y."/>
            <person name="Lestari P."/>
            <person name="Kim K.H."/>
            <person name="Ha B.K."/>
            <person name="Jun T.H."/>
            <person name="Hwang W.J."/>
            <person name="Lee T."/>
            <person name="Lee J."/>
            <person name="Shim S."/>
            <person name="Yoon M.Y."/>
            <person name="Jang Y.E."/>
            <person name="Han K.S."/>
            <person name="Taeprayoon P."/>
            <person name="Yoon N."/>
            <person name="Somta P."/>
            <person name="Tanya P."/>
            <person name="Kim K.S."/>
            <person name="Gwag J.G."/>
            <person name="Moon J.K."/>
            <person name="Lee Y.H."/>
            <person name="Park B.S."/>
            <person name="Bombarely A."/>
            <person name="Doyle J.J."/>
            <person name="Jackson S.A."/>
            <person name="Schafleitner R."/>
            <person name="Srinives P."/>
            <person name="Varshney R.K."/>
            <person name="Lee S.H."/>
        </authorList>
    </citation>
    <scope>NUCLEOTIDE SEQUENCE [LARGE SCALE GENOMIC DNA]</scope>
    <source>
        <strain evidence="2">cv. VC1973A</strain>
    </source>
</reference>
<dbReference type="Proteomes" id="UP000087766">
    <property type="component" value="Chromosome 1"/>
</dbReference>
<name>A0A3Q0F0K6_VIGRR</name>
<dbReference type="OrthoDB" id="908794at2759"/>
<accession>A0A3Q0F0K6</accession>
<dbReference type="GeneID" id="106752931"/>
<dbReference type="RefSeq" id="XP_022636986.1">
    <property type="nucleotide sequence ID" value="XM_022781265.1"/>
</dbReference>